<evidence type="ECO:0000259" key="6">
    <source>
        <dbReference type="Pfam" id="PF00766"/>
    </source>
</evidence>
<feature type="domain" description="Electron transfer flavoprotein alpha subunit C-terminal" evidence="6">
    <location>
        <begin position="198"/>
        <end position="273"/>
    </location>
</feature>
<evidence type="ECO:0000256" key="5">
    <source>
        <dbReference type="ARBA" id="ARBA00022982"/>
    </source>
</evidence>
<evidence type="ECO:0000256" key="4">
    <source>
        <dbReference type="ARBA" id="ARBA00022827"/>
    </source>
</evidence>
<evidence type="ECO:0000313" key="11">
    <source>
        <dbReference type="Proteomes" id="UP000373449"/>
    </source>
</evidence>
<reference evidence="8" key="1">
    <citation type="submission" date="2017-09" db="EMBL/GenBank/DDBJ databases">
        <title>FDA dAtabase for Regulatory Grade micrObial Sequences (FDA-ARGOS): Supporting development and validation of Infectious Disease Dx tests.</title>
        <authorList>
            <person name="Minogue T."/>
            <person name="Wolcott M."/>
            <person name="Wasieloski L."/>
            <person name="Aguilar W."/>
            <person name="Moore D."/>
            <person name="Tallon L.J."/>
            <person name="Sadzewicz L."/>
            <person name="Ott S."/>
            <person name="Zhao X."/>
            <person name="Nagaraj S."/>
            <person name="Vavikolanu K."/>
            <person name="Aluvathingal J."/>
            <person name="Nadendla S."/>
            <person name="Sichtig H."/>
        </authorList>
    </citation>
    <scope>NUCLEOTIDE SEQUENCE</scope>
    <source>
        <strain evidence="8">FDAARGOS_387</strain>
    </source>
</reference>
<keyword evidence="10" id="KW-1185">Reference proteome</keyword>
<comment type="similarity">
    <text evidence="1">Belongs to the ETF alpha-subunit/FixB family.</text>
</comment>
<dbReference type="GO" id="GO:0033539">
    <property type="term" value="P:fatty acid beta-oxidation using acyl-CoA dehydrogenase"/>
    <property type="evidence" value="ECO:0007669"/>
    <property type="project" value="TreeGrafter"/>
</dbReference>
<dbReference type="InterPro" id="IPR014730">
    <property type="entry name" value="ETF_a/b_N"/>
</dbReference>
<dbReference type="InterPro" id="IPR001308">
    <property type="entry name" value="ETF_a/FixB"/>
</dbReference>
<dbReference type="Pfam" id="PF01012">
    <property type="entry name" value="ETF"/>
    <property type="match status" value="1"/>
</dbReference>
<evidence type="ECO:0000313" key="10">
    <source>
        <dbReference type="Proteomes" id="UP000224974"/>
    </source>
</evidence>
<dbReference type="GO" id="GO:0009055">
    <property type="term" value="F:electron transfer activity"/>
    <property type="evidence" value="ECO:0007669"/>
    <property type="project" value="InterPro"/>
</dbReference>
<dbReference type="SUPFAM" id="SSF52402">
    <property type="entry name" value="Adenine nucleotide alpha hydrolases-like"/>
    <property type="match status" value="1"/>
</dbReference>
<dbReference type="InterPro" id="IPR014729">
    <property type="entry name" value="Rossmann-like_a/b/a_fold"/>
</dbReference>
<keyword evidence="3" id="KW-0285">Flavoprotein</keyword>
<dbReference type="Gene3D" id="3.40.50.620">
    <property type="entry name" value="HUPs"/>
    <property type="match status" value="1"/>
</dbReference>
<dbReference type="Pfam" id="PF00766">
    <property type="entry name" value="ETF_alpha"/>
    <property type="match status" value="1"/>
</dbReference>
<dbReference type="EMBL" id="PDDX01000001">
    <property type="protein sequence ID" value="PHI29842.1"/>
    <property type="molecule type" value="Genomic_DNA"/>
</dbReference>
<dbReference type="Proteomes" id="UP000373449">
    <property type="component" value="Unassembled WGS sequence"/>
</dbReference>
<dbReference type="InterPro" id="IPR029035">
    <property type="entry name" value="DHS-like_NAD/FAD-binding_dom"/>
</dbReference>
<organism evidence="8 10">
    <name type="scientific">Budvicia aquatica</name>
    <dbReference type="NCBI Taxonomy" id="82979"/>
    <lineage>
        <taxon>Bacteria</taxon>
        <taxon>Pseudomonadati</taxon>
        <taxon>Pseudomonadota</taxon>
        <taxon>Gammaproteobacteria</taxon>
        <taxon>Enterobacterales</taxon>
        <taxon>Budviciaceae</taxon>
        <taxon>Budvicia</taxon>
    </lineage>
</organism>
<sequence length="322" mass="35063">MKSAIIMHVDSPLFFQLAGELNLFLQHCPDLKQAELWLFYYQDKPSALPAINLDIGRIELIKANSRYLPEAFLQQLQQLQQQRNVELLLFNGDNLGGELATRLAYRLQGSSCLSVEKVALNDRQLTVDKAAYGNNLNAIFTLKNAPYCLSIARRAARPANAITPPATWFETSTENNTDTGWIENVTLTVQPAQDQSKNADVVLAVGRGISHSLVSKLPDIAKTLGAYLGGSRPVALNGWVDINSMIGVSGARLAPKVCLVAGASGSAAFTAGICDSQFIIAINNDKNARIFTLADVAIVDDLEPVLLELDRLIKSDQLIKSE</sequence>
<proteinExistence type="inferred from homology"/>
<evidence type="ECO:0000256" key="2">
    <source>
        <dbReference type="ARBA" id="ARBA00022448"/>
    </source>
</evidence>
<reference evidence="9 11" key="3">
    <citation type="submission" date="2019-03" db="EMBL/GenBank/DDBJ databases">
        <authorList>
            <consortium name="Pathogen Informatics"/>
        </authorList>
    </citation>
    <scope>NUCLEOTIDE SEQUENCE [LARGE SCALE GENOMIC DNA]</scope>
    <source>
        <strain evidence="9 11">NCTC12282</strain>
    </source>
</reference>
<accession>A0A2C6DNE3</accession>
<evidence type="ECO:0000256" key="3">
    <source>
        <dbReference type="ARBA" id="ARBA00022630"/>
    </source>
</evidence>
<dbReference type="InterPro" id="IPR014731">
    <property type="entry name" value="ETF_asu_C"/>
</dbReference>
<feature type="domain" description="Electron transfer flavoprotein alpha/beta-subunit N-terminal" evidence="7">
    <location>
        <begin position="65"/>
        <end position="160"/>
    </location>
</feature>
<dbReference type="AlphaFoldDB" id="A0A2C6DNE3"/>
<evidence type="ECO:0000313" key="8">
    <source>
        <dbReference type="EMBL" id="PHI29842.1"/>
    </source>
</evidence>
<evidence type="ECO:0000256" key="1">
    <source>
        <dbReference type="ARBA" id="ARBA00005817"/>
    </source>
</evidence>
<dbReference type="Proteomes" id="UP000224974">
    <property type="component" value="Unassembled WGS sequence"/>
</dbReference>
<dbReference type="STRING" id="1111728.GCA_000427805_01854"/>
<dbReference type="OrthoDB" id="1912581at2"/>
<dbReference type="RefSeq" id="WP_051323535.1">
    <property type="nucleotide sequence ID" value="NZ_CAADJA010000002.1"/>
</dbReference>
<dbReference type="Gene3D" id="3.40.50.1220">
    <property type="entry name" value="TPP-binding domain"/>
    <property type="match status" value="1"/>
</dbReference>
<dbReference type="EMBL" id="CAADJA010000002">
    <property type="protein sequence ID" value="VFS48446.1"/>
    <property type="molecule type" value="Genomic_DNA"/>
</dbReference>
<dbReference type="PANTHER" id="PTHR43153">
    <property type="entry name" value="ELECTRON TRANSFER FLAVOPROTEIN ALPHA"/>
    <property type="match status" value="1"/>
</dbReference>
<reference evidence="10" key="2">
    <citation type="submission" date="2017-09" db="EMBL/GenBank/DDBJ databases">
        <title>FDA dAtabase for Regulatory Grade micrObial Sequences (FDA-ARGOS): Supporting development and validation of Infectious Disease Dx tests.</title>
        <authorList>
            <person name="Minogue T."/>
            <person name="Wolcott M."/>
            <person name="Wasieloski L."/>
            <person name="Aguilar W."/>
            <person name="Moore D."/>
            <person name="Tallon L."/>
            <person name="Sadzewicz L."/>
            <person name="Ott S."/>
            <person name="Zhao X."/>
            <person name="Nagaraj S."/>
            <person name="Vavikolanu K."/>
            <person name="Aluvathingal J."/>
            <person name="Nadendla S."/>
            <person name="Sichtig H."/>
        </authorList>
    </citation>
    <scope>NUCLEOTIDE SEQUENCE [LARGE SCALE GENOMIC DNA]</scope>
    <source>
        <strain evidence="10">FDAARGOS_387</strain>
    </source>
</reference>
<dbReference type="GO" id="GO:0050660">
    <property type="term" value="F:flavin adenine dinucleotide binding"/>
    <property type="evidence" value="ECO:0007669"/>
    <property type="project" value="InterPro"/>
</dbReference>
<protein>
    <submittedName>
        <fullName evidence="9">Electron transfer flavoprotein large subunit</fullName>
    </submittedName>
    <submittedName>
        <fullName evidence="8">Electron transfer flavoprotein subunit alpha/FixB family protein</fullName>
    </submittedName>
</protein>
<name>A0A2C6DNE3_9GAMM</name>
<dbReference type="PANTHER" id="PTHR43153:SF5">
    <property type="entry name" value="PROTEIN FIXB-RELATED"/>
    <property type="match status" value="1"/>
</dbReference>
<gene>
    <name evidence="9" type="primary">etfA_6</name>
    <name evidence="8" type="ORF">CRN84_11060</name>
    <name evidence="9" type="ORF">NCTC12282_03201</name>
</gene>
<evidence type="ECO:0000313" key="9">
    <source>
        <dbReference type="EMBL" id="VFS48446.1"/>
    </source>
</evidence>
<evidence type="ECO:0000259" key="7">
    <source>
        <dbReference type="Pfam" id="PF01012"/>
    </source>
</evidence>
<dbReference type="SUPFAM" id="SSF52467">
    <property type="entry name" value="DHS-like NAD/FAD-binding domain"/>
    <property type="match status" value="1"/>
</dbReference>
<keyword evidence="4" id="KW-0274">FAD</keyword>
<keyword evidence="2" id="KW-0813">Transport</keyword>
<keyword evidence="5" id="KW-0249">Electron transport</keyword>